<accession>A0ABY7YNH2</accession>
<keyword evidence="1" id="KW-0472">Membrane</keyword>
<keyword evidence="3" id="KW-1185">Reference proteome</keyword>
<sequence>MNYRPSRSRSASNFSGERLSFFGSIGPDAGEDVPAVDGPYHVIIVVVGPTTDRVAREKTHNFGVWLNTDQVRFAHFPSYYQVMSSGRLNDIASPAAQTIENFDPANQAQPNEEAGWWKSAQFGRELTRLMTEEGLFGLNESAVKFLSPTVYSSRLTLPAAAPPGRYLARTYVLKHGAVVARSTEGFTVRKIGFERFLAIQARQQPLLYGLVSVLLGLLTGWLGGVLFKRN</sequence>
<evidence type="ECO:0000313" key="2">
    <source>
        <dbReference type="EMBL" id="WDR02620.1"/>
    </source>
</evidence>
<evidence type="ECO:0000313" key="3">
    <source>
        <dbReference type="Proteomes" id="UP001220530"/>
    </source>
</evidence>
<dbReference type="Proteomes" id="UP001220530">
    <property type="component" value="Chromosome"/>
</dbReference>
<feature type="transmembrane region" description="Helical" evidence="1">
    <location>
        <begin position="205"/>
        <end position="227"/>
    </location>
</feature>
<keyword evidence="1" id="KW-1133">Transmembrane helix</keyword>
<dbReference type="EMBL" id="CP118246">
    <property type="protein sequence ID" value="WDR02620.1"/>
    <property type="molecule type" value="Genomic_DNA"/>
</dbReference>
<protein>
    <submittedName>
        <fullName evidence="2">TIGR02186 family protein</fullName>
    </submittedName>
</protein>
<gene>
    <name evidence="2" type="ORF">PSQ19_18915</name>
</gene>
<evidence type="ECO:0000256" key="1">
    <source>
        <dbReference type="SAM" id="Phobius"/>
    </source>
</evidence>
<dbReference type="RefSeq" id="WP_282219022.1">
    <property type="nucleotide sequence ID" value="NZ_CP118246.1"/>
</dbReference>
<name>A0ABY7YNH2_9HYPH</name>
<organism evidence="2 3">
    <name type="scientific">Devosia algicola</name>
    <dbReference type="NCBI Taxonomy" id="3026418"/>
    <lineage>
        <taxon>Bacteria</taxon>
        <taxon>Pseudomonadati</taxon>
        <taxon>Pseudomonadota</taxon>
        <taxon>Alphaproteobacteria</taxon>
        <taxon>Hyphomicrobiales</taxon>
        <taxon>Devosiaceae</taxon>
        <taxon>Devosia</taxon>
    </lineage>
</organism>
<keyword evidence="1" id="KW-0812">Transmembrane</keyword>
<reference evidence="2 3" key="1">
    <citation type="submission" date="2023-02" db="EMBL/GenBank/DDBJ databases">
        <title>Devosia algicola sp. nov., isolated from the phycosphere of marine algae.</title>
        <authorList>
            <person name="Kim J.M."/>
            <person name="Lee J.K."/>
            <person name="Choi B.J."/>
            <person name="Bayburt H."/>
            <person name="Jeon C.O."/>
        </authorList>
    </citation>
    <scope>NUCLEOTIDE SEQUENCE [LARGE SCALE GENOMIC DNA]</scope>
    <source>
        <strain evidence="2 3">G20-9</strain>
    </source>
</reference>
<dbReference type="InterPro" id="IPR019088">
    <property type="entry name" value="CHP02186-rel_TM"/>
</dbReference>
<proteinExistence type="predicted"/>
<dbReference type="Pfam" id="PF09608">
    <property type="entry name" value="Alph_Pro_TM"/>
    <property type="match status" value="1"/>
</dbReference>